<organism evidence="1 2">
    <name type="scientific">Providencia rettgeri</name>
    <dbReference type="NCBI Taxonomy" id="587"/>
    <lineage>
        <taxon>Bacteria</taxon>
        <taxon>Pseudomonadati</taxon>
        <taxon>Pseudomonadota</taxon>
        <taxon>Gammaproteobacteria</taxon>
        <taxon>Enterobacterales</taxon>
        <taxon>Morganellaceae</taxon>
        <taxon>Providencia</taxon>
    </lineage>
</organism>
<evidence type="ECO:0000313" key="1">
    <source>
        <dbReference type="EMBL" id="SUC32049.1"/>
    </source>
</evidence>
<dbReference type="NCBIfam" id="NF033499">
    <property type="entry name" value="Xis_Gifsy_1"/>
    <property type="match status" value="1"/>
</dbReference>
<dbReference type="Proteomes" id="UP000254208">
    <property type="component" value="Unassembled WGS sequence"/>
</dbReference>
<reference evidence="1 2" key="1">
    <citation type="submission" date="2018-06" db="EMBL/GenBank/DDBJ databases">
        <authorList>
            <consortium name="Pathogen Informatics"/>
            <person name="Doyle S."/>
        </authorList>
    </citation>
    <scope>NUCLEOTIDE SEQUENCE [LARGE SCALE GENOMIC DNA]</scope>
    <source>
        <strain evidence="1 2">NCTC11801</strain>
    </source>
</reference>
<dbReference type="AlphaFoldDB" id="A0A379FTG2"/>
<proteinExistence type="predicted"/>
<evidence type="ECO:0000313" key="2">
    <source>
        <dbReference type="Proteomes" id="UP000254208"/>
    </source>
</evidence>
<evidence type="ECO:0008006" key="3">
    <source>
        <dbReference type="Google" id="ProtNLM"/>
    </source>
</evidence>
<sequence>MTLDNAYMTTKDVCEHLRISSRTLDRRRKRAVLPFPEPDCSYQGSENRWFKYKVLEWQTKDSELSKASRK</sequence>
<gene>
    <name evidence="1" type="ORF">NCTC11801_03022</name>
</gene>
<dbReference type="InterPro" id="IPR049917">
    <property type="entry name" value="Xis_Gifsy_1-like"/>
</dbReference>
<protein>
    <recommendedName>
        <fullName evidence="3">Excisionase</fullName>
    </recommendedName>
</protein>
<name>A0A379FTG2_PRORE</name>
<accession>A0A379FTG2</accession>
<dbReference type="EMBL" id="UGTZ01000001">
    <property type="protein sequence ID" value="SUC32049.1"/>
    <property type="molecule type" value="Genomic_DNA"/>
</dbReference>